<dbReference type="PANTHER" id="PTHR21450:SF57">
    <property type="entry name" value="BZIP TRANSCRIPTION FACTOR-LIKE"/>
    <property type="match status" value="1"/>
</dbReference>
<feature type="domain" description="DUF630" evidence="4">
    <location>
        <begin position="31"/>
        <end position="76"/>
    </location>
</feature>
<feature type="region of interest" description="Disordered" evidence="2">
    <location>
        <begin position="371"/>
        <end position="400"/>
    </location>
</feature>
<feature type="region of interest" description="Disordered" evidence="2">
    <location>
        <begin position="1"/>
        <end position="33"/>
    </location>
</feature>
<evidence type="ECO:0000259" key="4">
    <source>
        <dbReference type="Pfam" id="PF04783"/>
    </source>
</evidence>
<comment type="caution">
    <text evidence="5">The sequence shown here is derived from an EMBL/GenBank/DDBJ whole genome shotgun (WGS) entry which is preliminary data.</text>
</comment>
<feature type="compositionally biased region" description="Low complexity" evidence="2">
    <location>
        <begin position="254"/>
        <end position="273"/>
    </location>
</feature>
<gene>
    <name evidence="5" type="primary">gb23571</name>
    <name evidence="5" type="ORF">PR202_gb23571</name>
</gene>
<name>A0AAV5FGK2_ELECO</name>
<dbReference type="InterPro" id="IPR006868">
    <property type="entry name" value="DUF630"/>
</dbReference>
<feature type="coiled-coil region" evidence="1">
    <location>
        <begin position="421"/>
        <end position="451"/>
    </location>
</feature>
<reference evidence="5" key="1">
    <citation type="journal article" date="2018" name="DNA Res.">
        <title>Multiple hybrid de novo genome assembly of finger millet, an orphan allotetraploid crop.</title>
        <authorList>
            <person name="Hatakeyama M."/>
            <person name="Aluri S."/>
            <person name="Balachadran M.T."/>
            <person name="Sivarajan S.R."/>
            <person name="Patrignani A."/>
            <person name="Gruter S."/>
            <person name="Poveda L."/>
            <person name="Shimizu-Inatsugi R."/>
            <person name="Baeten J."/>
            <person name="Francoijs K.J."/>
            <person name="Nataraja K.N."/>
            <person name="Reddy Y.A.N."/>
            <person name="Phadnis S."/>
            <person name="Ravikumar R.L."/>
            <person name="Schlapbach R."/>
            <person name="Sreeman S.M."/>
            <person name="Shimizu K.K."/>
        </authorList>
    </citation>
    <scope>NUCLEOTIDE SEQUENCE</scope>
</reference>
<sequence length="712" mass="78642">MGCSTSRDAAALLPCAPPSRRGRERQRRRGDPAKLCRERAALVRTAADRRSALAAAHAAYFRSLGGVGGAFRCFAAAALAAPAFALPPSPPLSANLGGHNKPSSSTTTTRRRVMMRSSATVPTVVFEDPYARPQYTEGEARYGYVYGEESPSPPPWDFLDPFAHCEGFVEDYYSRRSQLVEGGLDSDHKTRRRMEGIPELEEETESSSKRSSSRAAGDQQGKAKTSPNNVALNGDPSGANNNGNKGKTEASKPSNGSSTGRGGTNATSSSSSTQNKKKPVSGIETEQPNRPSTAKGEGRGGESSAAASTPLSPMRLGAKRSVTAAMDEAYWLFTEAANRGAAVARALGNAKAVSTRRAKLRVLVTTVSTSSCLPNPRGRKTSASRSRRSTSASAASLLPGAGRRNDVHGLSSTLDKLWVCEKKLYREIKDKEKLRKQYKRMLHTLKSLDQRGAETDSTQLSLLRSKIRICTSTANVLSRMIERIRDEELYPQLADLVTRFRSLWKAVSECHEKQLSAVLDTEIHRLKAATTTLMSQSSAAAPSAASEELERELKNWRRCFDTWIGAQRSFVEALHSWMKKWRLPELVHELKRRQEDEKRRKRKADRASRAYHTKCEDLKAAFGLITGLDVVAVVENPEYRRGDRVRELLKARRRRDEERARHEEVLCHAHVAASATLPFGLVPMLQQIINFFQGNLQDYTQILEYMAREHAK</sequence>
<evidence type="ECO:0000256" key="2">
    <source>
        <dbReference type="SAM" id="MobiDB-lite"/>
    </source>
</evidence>
<evidence type="ECO:0000313" key="6">
    <source>
        <dbReference type="Proteomes" id="UP001054889"/>
    </source>
</evidence>
<organism evidence="5 6">
    <name type="scientific">Eleusine coracana subsp. coracana</name>
    <dbReference type="NCBI Taxonomy" id="191504"/>
    <lineage>
        <taxon>Eukaryota</taxon>
        <taxon>Viridiplantae</taxon>
        <taxon>Streptophyta</taxon>
        <taxon>Embryophyta</taxon>
        <taxon>Tracheophyta</taxon>
        <taxon>Spermatophyta</taxon>
        <taxon>Magnoliopsida</taxon>
        <taxon>Liliopsida</taxon>
        <taxon>Poales</taxon>
        <taxon>Poaceae</taxon>
        <taxon>PACMAD clade</taxon>
        <taxon>Chloridoideae</taxon>
        <taxon>Cynodonteae</taxon>
        <taxon>Eleusininae</taxon>
        <taxon>Eleusine</taxon>
    </lineage>
</organism>
<reference evidence="5" key="2">
    <citation type="submission" date="2021-12" db="EMBL/GenBank/DDBJ databases">
        <title>Resequencing data analysis of finger millet.</title>
        <authorList>
            <person name="Hatakeyama M."/>
            <person name="Aluri S."/>
            <person name="Balachadran M.T."/>
            <person name="Sivarajan S.R."/>
            <person name="Poveda L."/>
            <person name="Shimizu-Inatsugi R."/>
            <person name="Schlapbach R."/>
            <person name="Sreeman S.M."/>
            <person name="Shimizu K.K."/>
        </authorList>
    </citation>
    <scope>NUCLEOTIDE SEQUENCE</scope>
</reference>
<feature type="compositionally biased region" description="Basic residues" evidence="2">
    <location>
        <begin position="377"/>
        <end position="388"/>
    </location>
</feature>
<proteinExistence type="predicted"/>
<feature type="region of interest" description="Disordered" evidence="2">
    <location>
        <begin position="184"/>
        <end position="314"/>
    </location>
</feature>
<keyword evidence="6" id="KW-1185">Reference proteome</keyword>
<dbReference type="EMBL" id="BQKI01000086">
    <property type="protein sequence ID" value="GJN34869.1"/>
    <property type="molecule type" value="Genomic_DNA"/>
</dbReference>
<evidence type="ECO:0008006" key="7">
    <source>
        <dbReference type="Google" id="ProtNLM"/>
    </source>
</evidence>
<feature type="compositionally biased region" description="Polar residues" evidence="2">
    <location>
        <begin position="222"/>
        <end position="231"/>
    </location>
</feature>
<evidence type="ECO:0000259" key="3">
    <source>
        <dbReference type="Pfam" id="PF04782"/>
    </source>
</evidence>
<dbReference type="Proteomes" id="UP001054889">
    <property type="component" value="Unassembled WGS sequence"/>
</dbReference>
<evidence type="ECO:0000313" key="5">
    <source>
        <dbReference type="EMBL" id="GJN34869.1"/>
    </source>
</evidence>
<dbReference type="InterPro" id="IPR006867">
    <property type="entry name" value="DUF632"/>
</dbReference>
<dbReference type="PANTHER" id="PTHR21450">
    <property type="entry name" value="PROTEIN ALTERED PHOSPHATE STARVATION RESPONSE 1"/>
    <property type="match status" value="1"/>
</dbReference>
<dbReference type="Pfam" id="PF04783">
    <property type="entry name" value="DUF630"/>
    <property type="match status" value="1"/>
</dbReference>
<feature type="domain" description="DUF632" evidence="3">
    <location>
        <begin position="326"/>
        <end position="625"/>
    </location>
</feature>
<accession>A0AAV5FGK2</accession>
<evidence type="ECO:0000256" key="1">
    <source>
        <dbReference type="SAM" id="Coils"/>
    </source>
</evidence>
<dbReference type="AlphaFoldDB" id="A0AAV5FGK2"/>
<dbReference type="Pfam" id="PF04782">
    <property type="entry name" value="DUF632"/>
    <property type="match status" value="1"/>
</dbReference>
<keyword evidence="1" id="KW-0175">Coiled coil</keyword>
<protein>
    <recommendedName>
        <fullName evidence="7">DUF632 domain-containing protein</fullName>
    </recommendedName>
</protein>
<feature type="compositionally biased region" description="Basic and acidic residues" evidence="2">
    <location>
        <begin position="185"/>
        <end position="196"/>
    </location>
</feature>